<dbReference type="PANTHER" id="PTHR33050">
    <property type="entry name" value="REVERSE TRANSCRIPTASE DOMAIN-CONTAINING PROTEIN"/>
    <property type="match status" value="1"/>
</dbReference>
<dbReference type="CDD" id="cd09275">
    <property type="entry name" value="RNase_HI_RT_DIRS1"/>
    <property type="match status" value="1"/>
</dbReference>
<evidence type="ECO:0008006" key="3">
    <source>
        <dbReference type="Google" id="ProtNLM"/>
    </source>
</evidence>
<gene>
    <name evidence="1" type="ORF">EZS28_007756</name>
</gene>
<name>A0A5J4WRM5_9EUKA</name>
<dbReference type="InterPro" id="IPR052055">
    <property type="entry name" value="Hepadnavirus_pol/RT"/>
</dbReference>
<dbReference type="AlphaFoldDB" id="A0A5J4WRM5"/>
<protein>
    <recommendedName>
        <fullName evidence="3">RNase H type-1 domain-containing protein</fullName>
    </recommendedName>
</protein>
<dbReference type="PANTHER" id="PTHR33050:SF7">
    <property type="entry name" value="RIBONUCLEASE H"/>
    <property type="match status" value="1"/>
</dbReference>
<sequence length="195" mass="22322">MWINKTVLTELGWWNKMIALNNPIPLMNQQSEAILTIDASEVLWGATLEILEPKREIKLSETWTSKWKLISSNQRETAAIYLALCRLEKDLKKFKITSLRIQSDKSTAVFNLNRGAAAPVLASLVNKLMEKLEYMEMIFTAFHVIGKSNEVVDALSRLLTSGDFKINQEVLQEALRVFDIKPTIDVFANRHNRKC</sequence>
<reference evidence="1 2" key="1">
    <citation type="submission" date="2019-03" db="EMBL/GenBank/DDBJ databases">
        <title>Single cell metagenomics reveals metabolic interactions within the superorganism composed of flagellate Streblomastix strix and complex community of Bacteroidetes bacteria on its surface.</title>
        <authorList>
            <person name="Treitli S.C."/>
            <person name="Kolisko M."/>
            <person name="Husnik F."/>
            <person name="Keeling P."/>
            <person name="Hampl V."/>
        </authorList>
    </citation>
    <scope>NUCLEOTIDE SEQUENCE [LARGE SCALE GENOMIC DNA]</scope>
    <source>
        <strain evidence="1">ST1C</strain>
    </source>
</reference>
<proteinExistence type="predicted"/>
<evidence type="ECO:0000313" key="2">
    <source>
        <dbReference type="Proteomes" id="UP000324800"/>
    </source>
</evidence>
<evidence type="ECO:0000313" key="1">
    <source>
        <dbReference type="EMBL" id="KAA6396719.1"/>
    </source>
</evidence>
<comment type="caution">
    <text evidence="1">The sequence shown here is derived from an EMBL/GenBank/DDBJ whole genome shotgun (WGS) entry which is preliminary data.</text>
</comment>
<dbReference type="Proteomes" id="UP000324800">
    <property type="component" value="Unassembled WGS sequence"/>
</dbReference>
<accession>A0A5J4WRM5</accession>
<organism evidence="1 2">
    <name type="scientific">Streblomastix strix</name>
    <dbReference type="NCBI Taxonomy" id="222440"/>
    <lineage>
        <taxon>Eukaryota</taxon>
        <taxon>Metamonada</taxon>
        <taxon>Preaxostyla</taxon>
        <taxon>Oxymonadida</taxon>
        <taxon>Streblomastigidae</taxon>
        <taxon>Streblomastix</taxon>
    </lineage>
</organism>
<dbReference type="OrthoDB" id="7462124at2759"/>
<dbReference type="EMBL" id="SNRW01001356">
    <property type="protein sequence ID" value="KAA6396719.1"/>
    <property type="molecule type" value="Genomic_DNA"/>
</dbReference>